<reference evidence="3" key="1">
    <citation type="submission" date="2011-03" db="EMBL/GenBank/DDBJ databases">
        <title>Draft genome sequence of Brevundimonas diminuta.</title>
        <authorList>
            <person name="Brown P.J.B."/>
            <person name="Buechlein A."/>
            <person name="Hemmerich C."/>
            <person name="Brun Y.V."/>
        </authorList>
    </citation>
    <scope>NUCLEOTIDE SEQUENCE [LARGE SCALE GENOMIC DNA]</scope>
    <source>
        <strain evidence="3">C19</strain>
    </source>
</reference>
<protein>
    <submittedName>
        <fullName evidence="2">Uncharacterized protein</fullName>
    </submittedName>
</protein>
<feature type="chain" id="PRO_5003320907" evidence="1">
    <location>
        <begin position="22"/>
        <end position="196"/>
    </location>
</feature>
<dbReference type="EMBL" id="GL883077">
    <property type="protein sequence ID" value="EGF91954.1"/>
    <property type="molecule type" value="Genomic_DNA"/>
</dbReference>
<dbReference type="RefSeq" id="WP_006271122.1">
    <property type="nucleotide sequence ID" value="NZ_GL883077.1"/>
</dbReference>
<dbReference type="HOGENOM" id="CLU_1387800_0_0_5"/>
<name>F4QJK3_9CAUL</name>
<evidence type="ECO:0000313" key="3">
    <source>
        <dbReference type="Proteomes" id="UP000006512"/>
    </source>
</evidence>
<accession>F4QJK3</accession>
<evidence type="ECO:0000256" key="1">
    <source>
        <dbReference type="SAM" id="SignalP"/>
    </source>
</evidence>
<keyword evidence="1" id="KW-0732">Signal</keyword>
<proteinExistence type="predicted"/>
<keyword evidence="3" id="KW-1185">Reference proteome</keyword>
<gene>
    <name evidence="2" type="ORF">ABI_03860</name>
</gene>
<evidence type="ECO:0000313" key="2">
    <source>
        <dbReference type="EMBL" id="EGF91954.1"/>
    </source>
</evidence>
<organism evidence="2 3">
    <name type="scientific">Asticcacaulis biprosthecium C19</name>
    <dbReference type="NCBI Taxonomy" id="715226"/>
    <lineage>
        <taxon>Bacteria</taxon>
        <taxon>Pseudomonadati</taxon>
        <taxon>Pseudomonadota</taxon>
        <taxon>Alphaproteobacteria</taxon>
        <taxon>Caulobacterales</taxon>
        <taxon>Caulobacteraceae</taxon>
        <taxon>Asticcacaulis</taxon>
    </lineage>
</organism>
<sequence>MRLFAGLAAVAVLMTASPILAQTAYEVVPAPAANRGQVVDIAGVRTFTAEDGTYTMTLGPDDTTEVNRGMRFFTSGTKDESRFVDAMVATDRIEDGSEVLVLDTAQDNIADTPPPFLGDLTVTERKVITLGSGNGKKPARLAIWIATDPQAPGTVTIVGGALLPKGSLMVLIDCNTAAEAEAFLRNHLRLAEGVFE</sequence>
<dbReference type="OrthoDB" id="7172800at2"/>
<dbReference type="Proteomes" id="UP000006512">
    <property type="component" value="Unassembled WGS sequence"/>
</dbReference>
<dbReference type="STRING" id="715226.ABI_03860"/>
<feature type="signal peptide" evidence="1">
    <location>
        <begin position="1"/>
        <end position="21"/>
    </location>
</feature>
<dbReference type="AlphaFoldDB" id="F4QJK3"/>